<sequence length="461" mass="49515">MPATTLSTGVLIASALFSAIGAVPTASSPQKRCGIVGSFYNQQPHDYDDNGTGDWLNYWWDGHADDMSANSAGFAGAFGEWAIGNPDWSCRDDGSDSNCDLNLCDNAVLNNHGDEARQAYYVLESVNRLHGYFQGLREAFTTSGLDAALSKDSWAESFYEGDDDKSQSGLKEALNAVGMIVGVAAAFAGLAVPGVGELGGILGKLVTGSIKQFTSNNNDLMAGKIVDDHDIRSYIAGGAMVAHPGVDKNAVTDAITTQLIGTSINQLWRQQKVFIMGGGACGDNEGIGSGPQDTMVCRDGKAWYLYYWKENDVVSTTSHQWGWVTFPPGAEKMGQDEFSGVTVQDVINASLDAHNVAGLNYDSQTQQDRAYDAIANGWANPGEQGASWEGIFSIPVCDVGWAKDSDLYKKEYILQPYGHESRPVWCGSVCENDPQKTIDFINAAAMGGFQSPKHLCPEQPF</sequence>
<comment type="caution">
    <text evidence="2">The sequence shown here is derived from an EMBL/GenBank/DDBJ whole genome shotgun (WGS) entry which is preliminary data.</text>
</comment>
<reference evidence="2 3" key="1">
    <citation type="submission" date="2016-12" db="EMBL/GenBank/DDBJ databases">
        <title>The genomes of Aspergillus section Nigri reveals drivers in fungal speciation.</title>
        <authorList>
            <consortium name="DOE Joint Genome Institute"/>
            <person name="Vesth T.C."/>
            <person name="Nybo J."/>
            <person name="Theobald S."/>
            <person name="Brandl J."/>
            <person name="Frisvad J.C."/>
            <person name="Nielsen K.F."/>
            <person name="Lyhne E.K."/>
            <person name="Kogle M.E."/>
            <person name="Kuo A."/>
            <person name="Riley R."/>
            <person name="Clum A."/>
            <person name="Nolan M."/>
            <person name="Lipzen A."/>
            <person name="Salamov A."/>
            <person name="Henrissat B."/>
            <person name="Wiebenga A."/>
            <person name="De Vries R.P."/>
            <person name="Grigoriev I.V."/>
            <person name="Mortensen U.H."/>
            <person name="Andersen M.R."/>
            <person name="Baker S.E."/>
        </authorList>
    </citation>
    <scope>NUCLEOTIDE SEQUENCE [LARGE SCALE GENOMIC DNA]</scope>
    <source>
        <strain evidence="2 3">IBT 23096</strain>
    </source>
</reference>
<dbReference type="VEuPathDB" id="FungiDB:P170DRAFT_350249"/>
<dbReference type="RefSeq" id="XP_024708556.1">
    <property type="nucleotide sequence ID" value="XM_024843789.1"/>
</dbReference>
<dbReference type="Proteomes" id="UP000234275">
    <property type="component" value="Unassembled WGS sequence"/>
</dbReference>
<keyword evidence="3" id="KW-1185">Reference proteome</keyword>
<proteinExistence type="predicted"/>
<feature type="signal peptide" evidence="1">
    <location>
        <begin position="1"/>
        <end position="22"/>
    </location>
</feature>
<name>A0A2I2GK49_9EURO</name>
<evidence type="ECO:0000256" key="1">
    <source>
        <dbReference type="SAM" id="SignalP"/>
    </source>
</evidence>
<protein>
    <submittedName>
        <fullName evidence="2">Uncharacterized protein</fullName>
    </submittedName>
</protein>
<dbReference type="GeneID" id="36551489"/>
<evidence type="ECO:0000313" key="3">
    <source>
        <dbReference type="Proteomes" id="UP000234275"/>
    </source>
</evidence>
<dbReference type="AlphaFoldDB" id="A0A2I2GK49"/>
<dbReference type="OrthoDB" id="5383967at2759"/>
<gene>
    <name evidence="2" type="ORF">P170DRAFT_350249</name>
</gene>
<accession>A0A2I2GK49</accession>
<keyword evidence="1" id="KW-0732">Signal</keyword>
<feature type="chain" id="PRO_5014157376" evidence="1">
    <location>
        <begin position="23"/>
        <end position="461"/>
    </location>
</feature>
<dbReference type="EMBL" id="MSFO01000002">
    <property type="protein sequence ID" value="PLB53254.1"/>
    <property type="molecule type" value="Genomic_DNA"/>
</dbReference>
<evidence type="ECO:0000313" key="2">
    <source>
        <dbReference type="EMBL" id="PLB53254.1"/>
    </source>
</evidence>
<organism evidence="2 3">
    <name type="scientific">Aspergillus steynii IBT 23096</name>
    <dbReference type="NCBI Taxonomy" id="1392250"/>
    <lineage>
        <taxon>Eukaryota</taxon>
        <taxon>Fungi</taxon>
        <taxon>Dikarya</taxon>
        <taxon>Ascomycota</taxon>
        <taxon>Pezizomycotina</taxon>
        <taxon>Eurotiomycetes</taxon>
        <taxon>Eurotiomycetidae</taxon>
        <taxon>Eurotiales</taxon>
        <taxon>Aspergillaceae</taxon>
        <taxon>Aspergillus</taxon>
        <taxon>Aspergillus subgen. Circumdati</taxon>
    </lineage>
</organism>
<dbReference type="STRING" id="1392250.A0A2I2GK49"/>